<keyword evidence="2 6" id="KW-0805">Transcription regulation</keyword>
<organism evidence="9 10">
    <name type="scientific">SAR86 cluster bacterium</name>
    <dbReference type="NCBI Taxonomy" id="2030880"/>
    <lineage>
        <taxon>Bacteria</taxon>
        <taxon>Pseudomonadati</taxon>
        <taxon>Pseudomonadota</taxon>
        <taxon>Gammaproteobacteria</taxon>
        <taxon>SAR86 cluster</taxon>
    </lineage>
</organism>
<evidence type="ECO:0000256" key="5">
    <source>
        <dbReference type="ARBA" id="ARBA00023163"/>
    </source>
</evidence>
<evidence type="ECO:0000256" key="4">
    <source>
        <dbReference type="ARBA" id="ARBA00023125"/>
    </source>
</evidence>
<dbReference type="GO" id="GO:0006352">
    <property type="term" value="P:DNA-templated transcription initiation"/>
    <property type="evidence" value="ECO:0007669"/>
    <property type="project" value="InterPro"/>
</dbReference>
<evidence type="ECO:0000259" key="7">
    <source>
        <dbReference type="Pfam" id="PF04542"/>
    </source>
</evidence>
<evidence type="ECO:0000256" key="2">
    <source>
        <dbReference type="ARBA" id="ARBA00023015"/>
    </source>
</evidence>
<dbReference type="Pfam" id="PF04542">
    <property type="entry name" value="Sigma70_r2"/>
    <property type="match status" value="1"/>
</dbReference>
<comment type="caution">
    <text evidence="9">The sequence shown here is derived from an EMBL/GenBank/DDBJ whole genome shotgun (WGS) entry which is preliminary data.</text>
</comment>
<proteinExistence type="inferred from homology"/>
<dbReference type="GO" id="GO:0016987">
    <property type="term" value="F:sigma factor activity"/>
    <property type="evidence" value="ECO:0007669"/>
    <property type="project" value="UniProtKB-KW"/>
</dbReference>
<dbReference type="InterPro" id="IPR039425">
    <property type="entry name" value="RNA_pol_sigma-70-like"/>
</dbReference>
<accession>A0A520N094</accession>
<evidence type="ECO:0000313" key="9">
    <source>
        <dbReference type="EMBL" id="RZO26891.1"/>
    </source>
</evidence>
<keyword evidence="4 6" id="KW-0238">DNA-binding</keyword>
<dbReference type="CDD" id="cd06171">
    <property type="entry name" value="Sigma70_r4"/>
    <property type="match status" value="1"/>
</dbReference>
<name>A0A520N094_9GAMM</name>
<dbReference type="EMBL" id="SHBE01000002">
    <property type="protein sequence ID" value="RZO26891.1"/>
    <property type="molecule type" value="Genomic_DNA"/>
</dbReference>
<dbReference type="AlphaFoldDB" id="A0A520N094"/>
<dbReference type="Gene3D" id="1.10.1740.10">
    <property type="match status" value="1"/>
</dbReference>
<evidence type="ECO:0000256" key="1">
    <source>
        <dbReference type="ARBA" id="ARBA00010641"/>
    </source>
</evidence>
<dbReference type="InterPro" id="IPR013325">
    <property type="entry name" value="RNA_pol_sigma_r2"/>
</dbReference>
<evidence type="ECO:0000259" key="8">
    <source>
        <dbReference type="Pfam" id="PF08281"/>
    </source>
</evidence>
<dbReference type="PROSITE" id="PS01063">
    <property type="entry name" value="SIGMA70_ECF"/>
    <property type="match status" value="1"/>
</dbReference>
<dbReference type="PANTHER" id="PTHR43133:SF51">
    <property type="entry name" value="RNA POLYMERASE SIGMA FACTOR"/>
    <property type="match status" value="1"/>
</dbReference>
<evidence type="ECO:0000313" key="10">
    <source>
        <dbReference type="Proteomes" id="UP000315825"/>
    </source>
</evidence>
<dbReference type="InterPro" id="IPR007627">
    <property type="entry name" value="RNA_pol_sigma70_r2"/>
</dbReference>
<dbReference type="Gene3D" id="1.10.10.10">
    <property type="entry name" value="Winged helix-like DNA-binding domain superfamily/Winged helix DNA-binding domain"/>
    <property type="match status" value="1"/>
</dbReference>
<reference evidence="9 10" key="1">
    <citation type="submission" date="2019-02" db="EMBL/GenBank/DDBJ databases">
        <title>Prokaryotic population dynamics and viral predation in marine succession experiment using metagenomics: the confinement effect.</title>
        <authorList>
            <person name="Haro-Moreno J.M."/>
            <person name="Rodriguez-Valera F."/>
            <person name="Lopez-Perez M."/>
        </authorList>
    </citation>
    <scope>NUCLEOTIDE SEQUENCE [LARGE SCALE GENOMIC DNA]</scope>
    <source>
        <strain evidence="9">MED-G159</strain>
    </source>
</reference>
<keyword evidence="3 6" id="KW-0731">Sigma factor</keyword>
<dbReference type="PANTHER" id="PTHR43133">
    <property type="entry name" value="RNA POLYMERASE ECF-TYPE SIGMA FACTO"/>
    <property type="match status" value="1"/>
</dbReference>
<dbReference type="InterPro" id="IPR000838">
    <property type="entry name" value="RNA_pol_sigma70_ECF_CS"/>
</dbReference>
<evidence type="ECO:0000256" key="3">
    <source>
        <dbReference type="ARBA" id="ARBA00023082"/>
    </source>
</evidence>
<gene>
    <name evidence="9" type="ORF">EVA92_01715</name>
</gene>
<evidence type="ECO:0000256" key="6">
    <source>
        <dbReference type="RuleBase" id="RU000716"/>
    </source>
</evidence>
<dbReference type="InterPro" id="IPR036388">
    <property type="entry name" value="WH-like_DNA-bd_sf"/>
</dbReference>
<dbReference type="InterPro" id="IPR013324">
    <property type="entry name" value="RNA_pol_sigma_r3/r4-like"/>
</dbReference>
<dbReference type="InterPro" id="IPR013249">
    <property type="entry name" value="RNA_pol_sigma70_r4_t2"/>
</dbReference>
<dbReference type="NCBIfam" id="TIGR02937">
    <property type="entry name" value="sigma70-ECF"/>
    <property type="match status" value="1"/>
</dbReference>
<feature type="domain" description="RNA polymerase sigma-70 region 2" evidence="7">
    <location>
        <begin position="23"/>
        <end position="90"/>
    </location>
</feature>
<protein>
    <recommendedName>
        <fullName evidence="6">RNA polymerase sigma factor</fullName>
    </recommendedName>
</protein>
<dbReference type="SUPFAM" id="SSF88659">
    <property type="entry name" value="Sigma3 and sigma4 domains of RNA polymerase sigma factors"/>
    <property type="match status" value="1"/>
</dbReference>
<feature type="domain" description="RNA polymerase sigma factor 70 region 4 type 2" evidence="8">
    <location>
        <begin position="108"/>
        <end position="160"/>
    </location>
</feature>
<keyword evidence="5 6" id="KW-0804">Transcription</keyword>
<dbReference type="Pfam" id="PF08281">
    <property type="entry name" value="Sigma70_r4_2"/>
    <property type="match status" value="1"/>
</dbReference>
<dbReference type="Proteomes" id="UP000315825">
    <property type="component" value="Unassembled WGS sequence"/>
</dbReference>
<comment type="similarity">
    <text evidence="1 6">Belongs to the sigma-70 factor family. ECF subfamily.</text>
</comment>
<dbReference type="SUPFAM" id="SSF88946">
    <property type="entry name" value="Sigma2 domain of RNA polymerase sigma factors"/>
    <property type="match status" value="1"/>
</dbReference>
<dbReference type="InterPro" id="IPR014284">
    <property type="entry name" value="RNA_pol_sigma-70_dom"/>
</dbReference>
<sequence length="161" mass="18883">MQSDKDIVNLCLNDGIQHFEKIIKLYNNYVFGVMMRVTAGNIHFSEDLTQLAFIRAMKYLRSYDQEKELKTWLVQIAINCFKTEIKKNNKYVGIDNANEPVTEIKDDDEFYEMIATLSSTERIIFTLKYVYEYKNEDIGNSLSINTNTVKSIIKRALEKLR</sequence>
<dbReference type="GO" id="GO:0003677">
    <property type="term" value="F:DNA binding"/>
    <property type="evidence" value="ECO:0007669"/>
    <property type="project" value="UniProtKB-KW"/>
</dbReference>